<proteinExistence type="predicted"/>
<dbReference type="AlphaFoldDB" id="A0A0J9XE77"/>
<gene>
    <name evidence="2" type="ORF">BN980_GECA12s00730g</name>
</gene>
<accession>A0A0J9XE77</accession>
<keyword evidence="1" id="KW-1133">Transmembrane helix</keyword>
<reference evidence="2" key="1">
    <citation type="submission" date="2014-03" db="EMBL/GenBank/DDBJ databases">
        <authorList>
            <person name="Casaregola S."/>
        </authorList>
    </citation>
    <scope>NUCLEOTIDE SEQUENCE [LARGE SCALE GENOMIC DNA]</scope>
    <source>
        <strain evidence="2">CLIB 918</strain>
    </source>
</reference>
<keyword evidence="1" id="KW-0812">Transmembrane</keyword>
<feature type="transmembrane region" description="Helical" evidence="1">
    <location>
        <begin position="20"/>
        <end position="39"/>
    </location>
</feature>
<organism evidence="2 3">
    <name type="scientific">Geotrichum candidum</name>
    <name type="common">Oospora lactis</name>
    <name type="synonym">Dipodascus geotrichum</name>
    <dbReference type="NCBI Taxonomy" id="1173061"/>
    <lineage>
        <taxon>Eukaryota</taxon>
        <taxon>Fungi</taxon>
        <taxon>Dikarya</taxon>
        <taxon>Ascomycota</taxon>
        <taxon>Saccharomycotina</taxon>
        <taxon>Dipodascomycetes</taxon>
        <taxon>Dipodascales</taxon>
        <taxon>Dipodascaceae</taxon>
        <taxon>Geotrichum</taxon>
    </lineage>
</organism>
<evidence type="ECO:0000256" key="1">
    <source>
        <dbReference type="SAM" id="Phobius"/>
    </source>
</evidence>
<keyword evidence="3" id="KW-1185">Reference proteome</keyword>
<sequence length="149" mass="17829">MLKPFFGFYHNPFKASKISLLNLFILFIFILFFHLFYFLPNSLFGKGGPDRQEDLCCLFFFIFFLSDNNKIRNLVWMNVNDKSFSFSPWLFFLFYFLILFFNFIFFNFPCFLLLALTFFFLPSRQGLFPIAKFGTKVAQELVDSSRPTH</sequence>
<evidence type="ECO:0000313" key="3">
    <source>
        <dbReference type="Proteomes" id="UP000242525"/>
    </source>
</evidence>
<keyword evidence="1" id="KW-0472">Membrane</keyword>
<feature type="transmembrane region" description="Helical" evidence="1">
    <location>
        <begin position="89"/>
        <end position="121"/>
    </location>
</feature>
<dbReference type="Proteomes" id="UP000242525">
    <property type="component" value="Unassembled WGS sequence"/>
</dbReference>
<name>A0A0J9XE77_GEOCN</name>
<evidence type="ECO:0000313" key="2">
    <source>
        <dbReference type="EMBL" id="CDO55678.1"/>
    </source>
</evidence>
<comment type="caution">
    <text evidence="2">The sequence shown here is derived from an EMBL/GenBank/DDBJ whole genome shotgun (WGS) entry which is preliminary data.</text>
</comment>
<dbReference type="EMBL" id="CCBN010000012">
    <property type="protein sequence ID" value="CDO55678.1"/>
    <property type="molecule type" value="Genomic_DNA"/>
</dbReference>
<protein>
    <submittedName>
        <fullName evidence="2">Uncharacterized protein</fullName>
    </submittedName>
</protein>